<name>A0ABS9BUR9_9BACT</name>
<sequence>MELKSIQDLQWKNRVLVYFPEKGKTIDAAGLEEEMQELKLVWFNLDKDLKTNFPHPIHPDFVHSLNGKFHDVSPGSWVLVGLDGGVKLSGKGVPDWKLIFSTINSMPMRRAETKREIYY</sequence>
<gene>
    <name evidence="3" type="ORF">L0U89_11820</name>
</gene>
<dbReference type="InterPro" id="IPR025232">
    <property type="entry name" value="DUF4174"/>
</dbReference>
<comment type="caution">
    <text evidence="3">The sequence shown here is derived from an EMBL/GenBank/DDBJ whole genome shotgun (WGS) entry which is preliminary data.</text>
</comment>
<feature type="domain" description="DUF4174" evidence="2">
    <location>
        <begin position="6"/>
        <end position="112"/>
    </location>
</feature>
<dbReference type="EMBL" id="JAKEVZ010000008">
    <property type="protein sequence ID" value="MCF1751758.1"/>
    <property type="molecule type" value="Genomic_DNA"/>
</dbReference>
<keyword evidence="1" id="KW-0732">Signal</keyword>
<proteinExistence type="predicted"/>
<evidence type="ECO:0000313" key="3">
    <source>
        <dbReference type="EMBL" id="MCF1751758.1"/>
    </source>
</evidence>
<evidence type="ECO:0000259" key="2">
    <source>
        <dbReference type="Pfam" id="PF13778"/>
    </source>
</evidence>
<keyword evidence="4" id="KW-1185">Reference proteome</keyword>
<accession>A0ABS9BUR9</accession>
<organism evidence="3 4">
    <name type="scientific">Mariniradius sediminis</name>
    <dbReference type="NCBI Taxonomy" id="2909237"/>
    <lineage>
        <taxon>Bacteria</taxon>
        <taxon>Pseudomonadati</taxon>
        <taxon>Bacteroidota</taxon>
        <taxon>Cytophagia</taxon>
        <taxon>Cytophagales</taxon>
        <taxon>Cyclobacteriaceae</taxon>
        <taxon>Mariniradius</taxon>
    </lineage>
</organism>
<dbReference type="Pfam" id="PF13778">
    <property type="entry name" value="DUF4174"/>
    <property type="match status" value="1"/>
</dbReference>
<protein>
    <submittedName>
        <fullName evidence="3">DUF4174 domain-containing protein</fullName>
    </submittedName>
</protein>
<dbReference type="RefSeq" id="WP_234861708.1">
    <property type="nucleotide sequence ID" value="NZ_JAKEVZ010000008.1"/>
</dbReference>
<reference evidence="3 4" key="1">
    <citation type="submission" date="2022-01" db="EMBL/GenBank/DDBJ databases">
        <title>Mariniradius saccharolyticus sp. nov., isolated from sediment of a river.</title>
        <authorList>
            <person name="Liu H."/>
        </authorList>
    </citation>
    <scope>NUCLEOTIDE SEQUENCE [LARGE SCALE GENOMIC DNA]</scope>
    <source>
        <strain evidence="3 4">RY-2</strain>
    </source>
</reference>
<evidence type="ECO:0000256" key="1">
    <source>
        <dbReference type="ARBA" id="ARBA00022729"/>
    </source>
</evidence>
<evidence type="ECO:0000313" key="4">
    <source>
        <dbReference type="Proteomes" id="UP001201449"/>
    </source>
</evidence>
<dbReference type="Proteomes" id="UP001201449">
    <property type="component" value="Unassembled WGS sequence"/>
</dbReference>